<dbReference type="InterPro" id="IPR000673">
    <property type="entry name" value="Sig_transdc_resp-reg_Me-estase"/>
</dbReference>
<dbReference type="Gene3D" id="3.40.50.180">
    <property type="entry name" value="Methylesterase CheB, C-terminal domain"/>
    <property type="match status" value="1"/>
</dbReference>
<dbReference type="NCBIfam" id="NF001965">
    <property type="entry name" value="PRK00742.1"/>
    <property type="match status" value="1"/>
</dbReference>
<feature type="active site" evidence="5 6">
    <location>
        <position position="188"/>
    </location>
</feature>
<evidence type="ECO:0000256" key="5">
    <source>
        <dbReference type="HAMAP-Rule" id="MF_00099"/>
    </source>
</evidence>
<keyword evidence="1 5" id="KW-0963">Cytoplasm</keyword>
<dbReference type="HAMAP" id="MF_00099">
    <property type="entry name" value="CheB_chemtxs"/>
    <property type="match status" value="1"/>
</dbReference>
<feature type="domain" description="Response regulatory" evidence="8">
    <location>
        <begin position="2"/>
        <end position="119"/>
    </location>
</feature>
<dbReference type="PIRSF" id="PIRSF000876">
    <property type="entry name" value="RR_chemtxs_CheB"/>
    <property type="match status" value="1"/>
</dbReference>
<dbReference type="CDD" id="cd17541">
    <property type="entry name" value="REC_CheB-like"/>
    <property type="match status" value="1"/>
</dbReference>
<dbReference type="InterPro" id="IPR001789">
    <property type="entry name" value="Sig_transdc_resp-reg_receiver"/>
</dbReference>
<dbReference type="AlphaFoldDB" id="A0A832N356"/>
<dbReference type="SMART" id="SM00448">
    <property type="entry name" value="REC"/>
    <property type="match status" value="1"/>
</dbReference>
<comment type="domain">
    <text evidence="5">Contains a C-terminal catalytic domain, and an N-terminal region which modulates catalytic activity.</text>
</comment>
<evidence type="ECO:0000256" key="2">
    <source>
        <dbReference type="ARBA" id="ARBA00022500"/>
    </source>
</evidence>
<evidence type="ECO:0000256" key="4">
    <source>
        <dbReference type="ARBA" id="ARBA00048267"/>
    </source>
</evidence>
<dbReference type="GO" id="GO:0000156">
    <property type="term" value="F:phosphorelay response regulator activity"/>
    <property type="evidence" value="ECO:0007669"/>
    <property type="project" value="InterPro"/>
</dbReference>
<gene>
    <name evidence="5" type="primary">cheB</name>
    <name evidence="10" type="ORF">ENJ65_02610</name>
</gene>
<evidence type="ECO:0000256" key="7">
    <source>
        <dbReference type="PROSITE-ProRule" id="PRU00169"/>
    </source>
</evidence>
<dbReference type="EC" id="3.1.1.61" evidence="5"/>
<organism evidence="10">
    <name type="scientific">Candidatus Tenderia electrophaga</name>
    <dbReference type="NCBI Taxonomy" id="1748243"/>
    <lineage>
        <taxon>Bacteria</taxon>
        <taxon>Pseudomonadati</taxon>
        <taxon>Pseudomonadota</taxon>
        <taxon>Gammaproteobacteria</taxon>
        <taxon>Candidatus Tenderiales</taxon>
        <taxon>Candidatus Tenderiaceae</taxon>
        <taxon>Candidatus Tenderia</taxon>
    </lineage>
</organism>
<reference evidence="10" key="1">
    <citation type="journal article" date="2020" name="mSystems">
        <title>Genome- and Community-Level Interaction Insights into Carbon Utilization and Element Cycling Functions of Hydrothermarchaeota in Hydrothermal Sediment.</title>
        <authorList>
            <person name="Zhou Z."/>
            <person name="Liu Y."/>
            <person name="Xu W."/>
            <person name="Pan J."/>
            <person name="Luo Z.H."/>
            <person name="Li M."/>
        </authorList>
    </citation>
    <scope>NUCLEOTIDE SEQUENCE [LARGE SCALE GENOMIC DNA]</scope>
    <source>
        <strain evidence="10">HyVt-505</strain>
    </source>
</reference>
<keyword evidence="3 5" id="KW-0378">Hydrolase</keyword>
<sequence>MRIAIVNDSLMAVESLRRVVTSVPDYEVVWVAHDGAEAVWRCGADVPDLILMDLIMPVMDGVDATRKIMEFSPCSILIVTSTVSGNASKVFQAMGYGALDAVNTPVLGMTGDAEGKDEFLQKVSMIGKLINQHSNTEPPKVATIGSMVTATSGRLVAIGSSSGGPKALSVVLQSLPADFSAPIVIVQHVDQKFTAELAAWLDKQCALEVRLAKKGDRLVPGRVLIAGTNDHLILNSRNSLEYTPDPVDEAYRPSVDVFFSSVAKHWAGEVVAVLLTGMGRDGAEGLLTLKNKGVYTIAQDEASCAVYGMPKAAVQIGAAQQILPIDDIASELIEFFNNGKKGSRRNEC</sequence>
<dbReference type="PROSITE" id="PS50122">
    <property type="entry name" value="CHEB"/>
    <property type="match status" value="1"/>
</dbReference>
<dbReference type="CDD" id="cd16432">
    <property type="entry name" value="CheB_Rec"/>
    <property type="match status" value="1"/>
</dbReference>
<evidence type="ECO:0000256" key="3">
    <source>
        <dbReference type="ARBA" id="ARBA00022801"/>
    </source>
</evidence>
<dbReference type="InterPro" id="IPR008248">
    <property type="entry name" value="CheB-like"/>
</dbReference>
<dbReference type="SUPFAM" id="SSF52172">
    <property type="entry name" value="CheY-like"/>
    <property type="match status" value="1"/>
</dbReference>
<dbReference type="SUPFAM" id="SSF52738">
    <property type="entry name" value="Methylesterase CheB, C-terminal domain"/>
    <property type="match status" value="1"/>
</dbReference>
<dbReference type="InterPro" id="IPR011006">
    <property type="entry name" value="CheY-like_superfamily"/>
</dbReference>
<protein>
    <recommendedName>
        <fullName evidence="5">Protein-glutamate methylesterase/protein-glutamine glutaminase</fullName>
        <ecNumber evidence="5">3.1.1.61</ecNumber>
        <ecNumber evidence="5">3.5.1.44</ecNumber>
    </recommendedName>
</protein>
<accession>A0A832N356</accession>
<evidence type="ECO:0000256" key="1">
    <source>
        <dbReference type="ARBA" id="ARBA00022490"/>
    </source>
</evidence>
<dbReference type="PANTHER" id="PTHR42872:SF6">
    <property type="entry name" value="PROTEIN-GLUTAMATE METHYLESTERASE_PROTEIN-GLUTAMINE GLUTAMINASE"/>
    <property type="match status" value="1"/>
</dbReference>
<keyword evidence="5 7" id="KW-0597">Phosphoprotein</keyword>
<dbReference type="PROSITE" id="PS50110">
    <property type="entry name" value="RESPONSE_REGULATORY"/>
    <property type="match status" value="1"/>
</dbReference>
<comment type="function">
    <text evidence="5">Involved in chemotaxis. Part of a chemotaxis signal transduction system that modulates chemotaxis in response to various stimuli. Catalyzes the demethylation of specific methylglutamate residues introduced into the chemoreceptors (methyl-accepting chemotaxis proteins or MCP) by CheR. Also mediates the irreversible deamidation of specific glutamine residues to glutamic acid.</text>
</comment>
<comment type="subcellular location">
    <subcellularLocation>
        <location evidence="5">Cytoplasm</location>
    </subcellularLocation>
</comment>
<dbReference type="Pfam" id="PF01339">
    <property type="entry name" value="CheB_methylest"/>
    <property type="match status" value="1"/>
</dbReference>
<dbReference type="Gene3D" id="3.40.50.2300">
    <property type="match status" value="1"/>
</dbReference>
<evidence type="ECO:0000256" key="6">
    <source>
        <dbReference type="PROSITE-ProRule" id="PRU00050"/>
    </source>
</evidence>
<dbReference type="GO" id="GO:0008984">
    <property type="term" value="F:protein-glutamate methylesterase activity"/>
    <property type="evidence" value="ECO:0007669"/>
    <property type="project" value="UniProtKB-UniRule"/>
</dbReference>
<evidence type="ECO:0000259" key="9">
    <source>
        <dbReference type="PROSITE" id="PS50122"/>
    </source>
</evidence>
<dbReference type="GO" id="GO:0050568">
    <property type="term" value="F:protein-glutamine glutaminase activity"/>
    <property type="evidence" value="ECO:0007669"/>
    <property type="project" value="UniProtKB-UniRule"/>
</dbReference>
<dbReference type="Proteomes" id="UP000885832">
    <property type="component" value="Unassembled WGS sequence"/>
</dbReference>
<feature type="domain" description="CheB-type methylesterase" evidence="9">
    <location>
        <begin position="149"/>
        <end position="339"/>
    </location>
</feature>
<keyword evidence="2 5" id="KW-0145">Chemotaxis</keyword>
<feature type="active site" evidence="5 6">
    <location>
        <position position="161"/>
    </location>
</feature>
<name>A0A832N356_9GAMM</name>
<feature type="modified residue" description="4-aspartylphosphate" evidence="5 7">
    <location>
        <position position="53"/>
    </location>
</feature>
<comment type="catalytic activity">
    <reaction evidence="4 5">
        <text>[protein]-L-glutamate 5-O-methyl ester + H2O = L-glutamyl-[protein] + methanol + H(+)</text>
        <dbReference type="Rhea" id="RHEA:23236"/>
        <dbReference type="Rhea" id="RHEA-COMP:10208"/>
        <dbReference type="Rhea" id="RHEA-COMP:10311"/>
        <dbReference type="ChEBI" id="CHEBI:15377"/>
        <dbReference type="ChEBI" id="CHEBI:15378"/>
        <dbReference type="ChEBI" id="CHEBI:17790"/>
        <dbReference type="ChEBI" id="CHEBI:29973"/>
        <dbReference type="ChEBI" id="CHEBI:82795"/>
        <dbReference type="EC" id="3.1.1.61"/>
    </reaction>
</comment>
<proteinExistence type="inferred from homology"/>
<comment type="similarity">
    <text evidence="5">Belongs to the CheB family.</text>
</comment>
<dbReference type="GO" id="GO:0005737">
    <property type="term" value="C:cytoplasm"/>
    <property type="evidence" value="ECO:0007669"/>
    <property type="project" value="UniProtKB-SubCell"/>
</dbReference>
<evidence type="ECO:0000313" key="10">
    <source>
        <dbReference type="EMBL" id="HHJ80505.1"/>
    </source>
</evidence>
<dbReference type="PANTHER" id="PTHR42872">
    <property type="entry name" value="PROTEIN-GLUTAMATE METHYLESTERASE/PROTEIN-GLUTAMINE GLUTAMINASE"/>
    <property type="match status" value="1"/>
</dbReference>
<comment type="catalytic activity">
    <reaction evidence="5">
        <text>L-glutaminyl-[protein] + H2O = L-glutamyl-[protein] + NH4(+)</text>
        <dbReference type="Rhea" id="RHEA:16441"/>
        <dbReference type="Rhea" id="RHEA-COMP:10207"/>
        <dbReference type="Rhea" id="RHEA-COMP:10208"/>
        <dbReference type="ChEBI" id="CHEBI:15377"/>
        <dbReference type="ChEBI" id="CHEBI:28938"/>
        <dbReference type="ChEBI" id="CHEBI:29973"/>
        <dbReference type="ChEBI" id="CHEBI:30011"/>
        <dbReference type="EC" id="3.5.1.44"/>
    </reaction>
</comment>
<feature type="active site" evidence="5 6">
    <location>
        <position position="281"/>
    </location>
</feature>
<dbReference type="EMBL" id="DRNF01000166">
    <property type="protein sequence ID" value="HHJ80505.1"/>
    <property type="molecule type" value="Genomic_DNA"/>
</dbReference>
<dbReference type="InterPro" id="IPR035909">
    <property type="entry name" value="CheB_C"/>
</dbReference>
<dbReference type="NCBIfam" id="NF009206">
    <property type="entry name" value="PRK12555.1"/>
    <property type="match status" value="1"/>
</dbReference>
<comment type="caution">
    <text evidence="10">The sequence shown here is derived from an EMBL/GenBank/DDBJ whole genome shotgun (WGS) entry which is preliminary data.</text>
</comment>
<dbReference type="Pfam" id="PF00072">
    <property type="entry name" value="Response_reg"/>
    <property type="match status" value="1"/>
</dbReference>
<dbReference type="EC" id="3.5.1.44" evidence="5"/>
<dbReference type="GO" id="GO:0006935">
    <property type="term" value="P:chemotaxis"/>
    <property type="evidence" value="ECO:0007669"/>
    <property type="project" value="UniProtKB-UniRule"/>
</dbReference>
<evidence type="ECO:0000259" key="8">
    <source>
        <dbReference type="PROSITE" id="PS50110"/>
    </source>
</evidence>
<comment type="PTM">
    <text evidence="5">Phosphorylated by CheA. Phosphorylation of the N-terminal regulatory domain activates the methylesterase activity.</text>
</comment>